<feature type="transmembrane region" description="Helical" evidence="8">
    <location>
        <begin position="478"/>
        <end position="495"/>
    </location>
</feature>
<dbReference type="PRINTS" id="PR01036">
    <property type="entry name" value="TCRTETB"/>
</dbReference>
<dbReference type="GO" id="GO:0022857">
    <property type="term" value="F:transmembrane transporter activity"/>
    <property type="evidence" value="ECO:0007669"/>
    <property type="project" value="InterPro"/>
</dbReference>
<accession>A0A829YHF2</accession>
<feature type="domain" description="Major facilitator superfamily (MFS) profile" evidence="9">
    <location>
        <begin position="19"/>
        <end position="500"/>
    </location>
</feature>
<dbReference type="InterPro" id="IPR011701">
    <property type="entry name" value="MFS"/>
</dbReference>
<evidence type="ECO:0000256" key="3">
    <source>
        <dbReference type="ARBA" id="ARBA00022448"/>
    </source>
</evidence>
<evidence type="ECO:0000256" key="5">
    <source>
        <dbReference type="ARBA" id="ARBA00022692"/>
    </source>
</evidence>
<proteinExistence type="inferred from homology"/>
<keyword evidence="7 8" id="KW-0472">Membrane</keyword>
<reference evidence="11" key="1">
    <citation type="submission" date="2020-01" db="EMBL/GenBank/DDBJ databases">
        <title>'Steroidobacter agaridevorans' sp. nov., agar-degrading bacteria isolated from rhizosphere soils.</title>
        <authorList>
            <person name="Ikenaga M."/>
            <person name="Kataoka M."/>
            <person name="Murouchi A."/>
            <person name="Katsuragi S."/>
            <person name="Sakai M."/>
        </authorList>
    </citation>
    <scope>NUCLEOTIDE SEQUENCE [LARGE SCALE GENOMIC DNA]</scope>
    <source>
        <strain evidence="11">YU21-B</strain>
    </source>
</reference>
<evidence type="ECO:0000256" key="6">
    <source>
        <dbReference type="ARBA" id="ARBA00022989"/>
    </source>
</evidence>
<dbReference type="PANTHER" id="PTHR42718">
    <property type="entry name" value="MAJOR FACILITATOR SUPERFAMILY MULTIDRUG TRANSPORTER MFSC"/>
    <property type="match status" value="1"/>
</dbReference>
<keyword evidence="11" id="KW-1185">Reference proteome</keyword>
<feature type="transmembrane region" description="Helical" evidence="8">
    <location>
        <begin position="228"/>
        <end position="251"/>
    </location>
</feature>
<feature type="transmembrane region" description="Helical" evidence="8">
    <location>
        <begin position="171"/>
        <end position="193"/>
    </location>
</feature>
<dbReference type="RefSeq" id="WP_161814503.1">
    <property type="nucleotide sequence ID" value="NZ_BLJN01000005.1"/>
</dbReference>
<dbReference type="GO" id="GO:0005886">
    <property type="term" value="C:plasma membrane"/>
    <property type="evidence" value="ECO:0007669"/>
    <property type="project" value="UniProtKB-SubCell"/>
</dbReference>
<dbReference type="Gene3D" id="1.20.1250.20">
    <property type="entry name" value="MFS general substrate transporter like domains"/>
    <property type="match status" value="1"/>
</dbReference>
<feature type="transmembrane region" description="Helical" evidence="8">
    <location>
        <begin position="272"/>
        <end position="293"/>
    </location>
</feature>
<dbReference type="InterPro" id="IPR004638">
    <property type="entry name" value="EmrB-like"/>
</dbReference>
<keyword evidence="5 8" id="KW-0812">Transmembrane</keyword>
<dbReference type="InterPro" id="IPR020846">
    <property type="entry name" value="MFS_dom"/>
</dbReference>
<feature type="transmembrane region" description="Helical" evidence="8">
    <location>
        <begin position="205"/>
        <end position="222"/>
    </location>
</feature>
<comment type="subcellular location">
    <subcellularLocation>
        <location evidence="1">Cell membrane</location>
        <topology evidence="1">Multi-pass membrane protein</topology>
    </subcellularLocation>
</comment>
<dbReference type="InterPro" id="IPR036259">
    <property type="entry name" value="MFS_trans_sf"/>
</dbReference>
<dbReference type="Gene3D" id="1.20.1720.10">
    <property type="entry name" value="Multidrug resistance protein D"/>
    <property type="match status" value="1"/>
</dbReference>
<organism evidence="10 11">
    <name type="scientific">Steroidobacter agaridevorans</name>
    <dbReference type="NCBI Taxonomy" id="2695856"/>
    <lineage>
        <taxon>Bacteria</taxon>
        <taxon>Pseudomonadati</taxon>
        <taxon>Pseudomonadota</taxon>
        <taxon>Gammaproteobacteria</taxon>
        <taxon>Steroidobacterales</taxon>
        <taxon>Steroidobacteraceae</taxon>
        <taxon>Steroidobacter</taxon>
    </lineage>
</organism>
<feature type="transmembrane region" description="Helical" evidence="8">
    <location>
        <begin position="57"/>
        <end position="78"/>
    </location>
</feature>
<dbReference type="AlphaFoldDB" id="A0A829YHF2"/>
<feature type="transmembrane region" description="Helical" evidence="8">
    <location>
        <begin position="144"/>
        <end position="165"/>
    </location>
</feature>
<name>A0A829YHF2_9GAMM</name>
<evidence type="ECO:0000256" key="2">
    <source>
        <dbReference type="ARBA" id="ARBA00008537"/>
    </source>
</evidence>
<evidence type="ECO:0000313" key="11">
    <source>
        <dbReference type="Proteomes" id="UP000445000"/>
    </source>
</evidence>
<dbReference type="EMBL" id="BLJN01000005">
    <property type="protein sequence ID" value="GFE82865.1"/>
    <property type="molecule type" value="Genomic_DNA"/>
</dbReference>
<dbReference type="PROSITE" id="PS50850">
    <property type="entry name" value="MFS"/>
    <property type="match status" value="1"/>
</dbReference>
<keyword evidence="4" id="KW-1003">Cell membrane</keyword>
<evidence type="ECO:0000259" key="9">
    <source>
        <dbReference type="PROSITE" id="PS50850"/>
    </source>
</evidence>
<evidence type="ECO:0000256" key="8">
    <source>
        <dbReference type="SAM" id="Phobius"/>
    </source>
</evidence>
<feature type="transmembrane region" description="Helical" evidence="8">
    <location>
        <begin position="110"/>
        <end position="132"/>
    </location>
</feature>
<feature type="transmembrane region" description="Helical" evidence="8">
    <location>
        <begin position="364"/>
        <end position="389"/>
    </location>
</feature>
<protein>
    <submittedName>
        <fullName evidence="10">EmrB/QacA family drug resistance transporter</fullName>
    </submittedName>
</protein>
<evidence type="ECO:0000256" key="1">
    <source>
        <dbReference type="ARBA" id="ARBA00004651"/>
    </source>
</evidence>
<dbReference type="PANTHER" id="PTHR42718:SF9">
    <property type="entry name" value="MAJOR FACILITATOR SUPERFAMILY MULTIDRUG TRANSPORTER MFSC"/>
    <property type="match status" value="1"/>
</dbReference>
<comment type="caution">
    <text evidence="10">The sequence shown here is derived from an EMBL/GenBank/DDBJ whole genome shotgun (WGS) entry which is preliminary data.</text>
</comment>
<feature type="transmembrane region" description="Helical" evidence="8">
    <location>
        <begin position="305"/>
        <end position="326"/>
    </location>
</feature>
<dbReference type="NCBIfam" id="TIGR00711">
    <property type="entry name" value="efflux_EmrB"/>
    <property type="match status" value="1"/>
</dbReference>
<feature type="transmembrane region" description="Helical" evidence="8">
    <location>
        <begin position="401"/>
        <end position="422"/>
    </location>
</feature>
<feature type="transmembrane region" description="Helical" evidence="8">
    <location>
        <begin position="19"/>
        <end position="37"/>
    </location>
</feature>
<evidence type="ECO:0000256" key="7">
    <source>
        <dbReference type="ARBA" id="ARBA00023136"/>
    </source>
</evidence>
<feature type="transmembrane region" description="Helical" evidence="8">
    <location>
        <begin position="85"/>
        <end position="104"/>
    </location>
</feature>
<feature type="transmembrane region" description="Helical" evidence="8">
    <location>
        <begin position="333"/>
        <end position="352"/>
    </location>
</feature>
<keyword evidence="6 8" id="KW-1133">Transmembrane helix</keyword>
<evidence type="ECO:0000313" key="10">
    <source>
        <dbReference type="EMBL" id="GFE82865.1"/>
    </source>
</evidence>
<dbReference type="SUPFAM" id="SSF103473">
    <property type="entry name" value="MFS general substrate transporter"/>
    <property type="match status" value="1"/>
</dbReference>
<evidence type="ECO:0000256" key="4">
    <source>
        <dbReference type="ARBA" id="ARBA00022475"/>
    </source>
</evidence>
<gene>
    <name evidence="10" type="ORF">GCM10011487_48650</name>
</gene>
<dbReference type="Pfam" id="PF07690">
    <property type="entry name" value="MFS_1"/>
    <property type="match status" value="1"/>
</dbReference>
<sequence length="509" mass="54938">MSDSLPTASADELRHRGSIVLAVMLGSVMQALDTTIANVALPKIQGTLSATQEQMGWVLTSYIVGAAIMTPLSGWLTGPVGRKKIFVSSIALFTIASAMCGLAHGLTELVIYRLIQGVAGASLVPLSLAILLDLYPREQHGKATAMWAMGVTLGPILGPALGGWLTDTQSWRWVFLINIPFGVIAMLLASRFLHETPLKKTPFDFFGFAMLSLAIGSLQLMLDRGQLLDWFSSTEIVIEAVIAAVAFYLFVVHILTTRQPFMSPSLFRDRNFALGSVFIFIVGIVLLATLALLPPLLEGLFGYPVVTIGLVTAPRGMGTFAAMLIVGRVIGKIDARVLVTFGLLTTALSLWLMTGFSPQMDDRLVIWSGVIQGFGLGFTWVPLTTIAFGTLAPSQRNEATAIFNLLRNIGSSIGVAMVTALLTRNVQFMHARLVEHITPYDLATRTHPVFDASTLHGLHGIDGVVTHQATLIAYINDFKLLLIMTLAVTPLVFFLRRARGASAPVVHAD</sequence>
<comment type="similarity">
    <text evidence="2">Belongs to the major facilitator superfamily. EmrB family.</text>
</comment>
<keyword evidence="3" id="KW-0813">Transport</keyword>
<dbReference type="Proteomes" id="UP000445000">
    <property type="component" value="Unassembled WGS sequence"/>
</dbReference>
<dbReference type="CDD" id="cd17503">
    <property type="entry name" value="MFS_LmrB_MDR_like"/>
    <property type="match status" value="1"/>
</dbReference>